<sequence>MPGTPLDQTNSSEVSQGLQAEAPQNIPRENNHQNQPAANGLNNGLPAREITQTDKLNKRLLVSFLNRMNSQAEKDRLQSNNDRSEDEAEDDASFE</sequence>
<keyword evidence="3" id="KW-1185">Reference proteome</keyword>
<feature type="compositionally biased region" description="Acidic residues" evidence="1">
    <location>
        <begin position="84"/>
        <end position="95"/>
    </location>
</feature>
<accession>A0A7M7LQN7</accession>
<dbReference type="Proteomes" id="UP000002358">
    <property type="component" value="Chromosome 2"/>
</dbReference>
<name>A0A7M7LQN7_NASVI</name>
<organism evidence="2 3">
    <name type="scientific">Nasonia vitripennis</name>
    <name type="common">Parasitic wasp</name>
    <dbReference type="NCBI Taxonomy" id="7425"/>
    <lineage>
        <taxon>Eukaryota</taxon>
        <taxon>Metazoa</taxon>
        <taxon>Ecdysozoa</taxon>
        <taxon>Arthropoda</taxon>
        <taxon>Hexapoda</taxon>
        <taxon>Insecta</taxon>
        <taxon>Pterygota</taxon>
        <taxon>Neoptera</taxon>
        <taxon>Endopterygota</taxon>
        <taxon>Hymenoptera</taxon>
        <taxon>Apocrita</taxon>
        <taxon>Proctotrupomorpha</taxon>
        <taxon>Chalcidoidea</taxon>
        <taxon>Pteromalidae</taxon>
        <taxon>Pteromalinae</taxon>
        <taxon>Nasonia</taxon>
    </lineage>
</organism>
<evidence type="ECO:0000313" key="2">
    <source>
        <dbReference type="EnsemblMetazoa" id="XP_008205008"/>
    </source>
</evidence>
<feature type="region of interest" description="Disordered" evidence="1">
    <location>
        <begin position="1"/>
        <end position="52"/>
    </location>
</feature>
<proteinExistence type="predicted"/>
<dbReference type="EnsemblMetazoa" id="XM_008206786">
    <property type="protein sequence ID" value="XP_008205008"/>
    <property type="gene ID" value="LOC103315856"/>
</dbReference>
<protein>
    <submittedName>
        <fullName evidence="2">Uncharacterized protein</fullName>
    </submittedName>
</protein>
<reference evidence="2" key="1">
    <citation type="submission" date="2021-01" db="UniProtKB">
        <authorList>
            <consortium name="EnsemblMetazoa"/>
        </authorList>
    </citation>
    <scope>IDENTIFICATION</scope>
</reference>
<evidence type="ECO:0000313" key="3">
    <source>
        <dbReference type="Proteomes" id="UP000002358"/>
    </source>
</evidence>
<dbReference type="KEGG" id="nvi:103315856"/>
<dbReference type="GeneID" id="103315856"/>
<feature type="region of interest" description="Disordered" evidence="1">
    <location>
        <begin position="67"/>
        <end position="95"/>
    </location>
</feature>
<dbReference type="RefSeq" id="XP_008205008.2">
    <property type="nucleotide sequence ID" value="XM_008206786.4"/>
</dbReference>
<feature type="compositionally biased region" description="Polar residues" evidence="1">
    <location>
        <begin position="32"/>
        <end position="42"/>
    </location>
</feature>
<dbReference type="InParanoid" id="A0A7M7LQN7"/>
<dbReference type="AlphaFoldDB" id="A0A7M7LQN7"/>
<evidence type="ECO:0000256" key="1">
    <source>
        <dbReference type="SAM" id="MobiDB-lite"/>
    </source>
</evidence>
<feature type="compositionally biased region" description="Polar residues" evidence="1">
    <location>
        <begin position="1"/>
        <end position="18"/>
    </location>
</feature>